<evidence type="ECO:0000313" key="1">
    <source>
        <dbReference type="EMBL" id="QDV43386.1"/>
    </source>
</evidence>
<dbReference type="NCBIfam" id="NF047593">
    <property type="entry name" value="IS66_ISAeme5_TnpA"/>
    <property type="match status" value="1"/>
</dbReference>
<accession>A0A518HRA7</accession>
<evidence type="ECO:0000313" key="2">
    <source>
        <dbReference type="Proteomes" id="UP000319004"/>
    </source>
</evidence>
<dbReference type="RefSeq" id="WP_145387502.1">
    <property type="nucleotide sequence ID" value="NZ_CP037423.1"/>
</dbReference>
<dbReference type="AlphaFoldDB" id="A0A518HRA7"/>
<dbReference type="EMBL" id="CP037423">
    <property type="protein sequence ID" value="QDV43386.1"/>
    <property type="molecule type" value="Genomic_DNA"/>
</dbReference>
<proteinExistence type="predicted"/>
<dbReference type="OrthoDB" id="8757337at2"/>
<evidence type="ECO:0008006" key="3">
    <source>
        <dbReference type="Google" id="ProtNLM"/>
    </source>
</evidence>
<sequence length="109" mass="12477">MARMPDPAVRQRWQRLIRSYDDTDCSIAEFCELHEISTASFYAWRRRLKSGDHADGFLKVEIAELKPVPNCAATVHFGCGTRIEIDSRDTETLLHIVDRLRRDDQGASA</sequence>
<protein>
    <recommendedName>
        <fullName evidence="3">Transposase</fullName>
    </recommendedName>
</protein>
<keyword evidence="2" id="KW-1185">Reference proteome</keyword>
<reference evidence="1 2" key="1">
    <citation type="submission" date="2019-03" db="EMBL/GenBank/DDBJ databases">
        <title>Deep-cultivation of Planctomycetes and their phenomic and genomic characterization uncovers novel biology.</title>
        <authorList>
            <person name="Wiegand S."/>
            <person name="Jogler M."/>
            <person name="Boedeker C."/>
            <person name="Pinto D."/>
            <person name="Vollmers J."/>
            <person name="Rivas-Marin E."/>
            <person name="Kohn T."/>
            <person name="Peeters S.H."/>
            <person name="Heuer A."/>
            <person name="Rast P."/>
            <person name="Oberbeckmann S."/>
            <person name="Bunk B."/>
            <person name="Jeske O."/>
            <person name="Meyerdierks A."/>
            <person name="Storesund J.E."/>
            <person name="Kallscheuer N."/>
            <person name="Luecker S."/>
            <person name="Lage O.M."/>
            <person name="Pohl T."/>
            <person name="Merkel B.J."/>
            <person name="Hornburger P."/>
            <person name="Mueller R.-W."/>
            <person name="Bruemmer F."/>
            <person name="Labrenz M."/>
            <person name="Spormann A.M."/>
            <person name="Op den Camp H."/>
            <person name="Overmann J."/>
            <person name="Amann R."/>
            <person name="Jetten M.S.M."/>
            <person name="Mascher T."/>
            <person name="Medema M.H."/>
            <person name="Devos D.P."/>
            <person name="Kaster A.-K."/>
            <person name="Ovreas L."/>
            <person name="Rohde M."/>
            <person name="Galperin M.Y."/>
            <person name="Jogler C."/>
        </authorList>
    </citation>
    <scope>NUCLEOTIDE SEQUENCE [LARGE SCALE GENOMIC DNA]</scope>
    <source>
        <strain evidence="1 2">Enr13</strain>
    </source>
</reference>
<name>A0A518HRA7_9BACT</name>
<dbReference type="Proteomes" id="UP000319004">
    <property type="component" value="Chromosome"/>
</dbReference>
<organism evidence="1 2">
    <name type="scientific">Stieleria neptunia</name>
    <dbReference type="NCBI Taxonomy" id="2527979"/>
    <lineage>
        <taxon>Bacteria</taxon>
        <taxon>Pseudomonadati</taxon>
        <taxon>Planctomycetota</taxon>
        <taxon>Planctomycetia</taxon>
        <taxon>Pirellulales</taxon>
        <taxon>Pirellulaceae</taxon>
        <taxon>Stieleria</taxon>
    </lineage>
</organism>
<dbReference type="Pfam" id="PF01527">
    <property type="entry name" value="HTH_Tnp_1"/>
    <property type="match status" value="1"/>
</dbReference>
<gene>
    <name evidence="1" type="ORF">Enr13x_32420</name>
</gene>
<dbReference type="KEGG" id="snep:Enr13x_32420"/>
<dbReference type="InterPro" id="IPR002514">
    <property type="entry name" value="Transposase_8"/>
</dbReference>